<keyword evidence="6 7" id="KW-0472">Membrane</keyword>
<keyword evidence="11" id="KW-1185">Reference proteome</keyword>
<sequence length="392" mass="42200">MSVSAQAAPRAARRLPPAGTTLLAWRNLAHDRARFVVTLVGVLFAVLLMGVELGLLVGFARTTSGLVDHTHADLWITPAGTTNVDIAGRLDERRRFEALAVPGVAAVDLLMAQFAFWRKPDGGNESVSMIGFNPATRHGAPWNLVEGAIEDLQQDDAVVVDRLYAGKLGVGKIGDTVEINSRRARVVGFTEGIRTFTQSPYVFTTHTNAQRFTLFRPDQTTYMLVTLAPGADRDAVRTALKSRLGRVDVWPSEAFARQAQQYWLITTGAGSALLLAALLGLVVGIVIVGQTLYATTVDRLPEYATLRAMGAPNRYLYAVILKQAAISAALGFGSGMALVYAVEFLMRGGSVALALPPWLVGVLALLTVMMCALGALISIRRIVRIDPTSVFQ</sequence>
<dbReference type="GO" id="GO:0005886">
    <property type="term" value="C:plasma membrane"/>
    <property type="evidence" value="ECO:0007669"/>
    <property type="project" value="UniProtKB-SubCell"/>
</dbReference>
<dbReference type="AlphaFoldDB" id="A0A9X3YNR3"/>
<accession>A0A9X3YNR3</accession>
<feature type="transmembrane region" description="Helical" evidence="7">
    <location>
        <begin position="358"/>
        <end position="379"/>
    </location>
</feature>
<evidence type="ECO:0000256" key="4">
    <source>
        <dbReference type="ARBA" id="ARBA00022692"/>
    </source>
</evidence>
<evidence type="ECO:0000256" key="1">
    <source>
        <dbReference type="ARBA" id="ARBA00004651"/>
    </source>
</evidence>
<evidence type="ECO:0000256" key="7">
    <source>
        <dbReference type="SAM" id="Phobius"/>
    </source>
</evidence>
<evidence type="ECO:0000256" key="6">
    <source>
        <dbReference type="ARBA" id="ARBA00023136"/>
    </source>
</evidence>
<evidence type="ECO:0000313" key="11">
    <source>
        <dbReference type="Proteomes" id="UP001139971"/>
    </source>
</evidence>
<dbReference type="PANTHER" id="PTHR43738">
    <property type="entry name" value="ABC TRANSPORTER, MEMBRANE PROTEIN"/>
    <property type="match status" value="1"/>
</dbReference>
<dbReference type="PIRSF" id="PIRSF031773">
    <property type="entry name" value="DevC"/>
    <property type="match status" value="1"/>
</dbReference>
<keyword evidence="5 7" id="KW-1133">Transmembrane helix</keyword>
<dbReference type="Pfam" id="PF02687">
    <property type="entry name" value="FtsX"/>
    <property type="match status" value="1"/>
</dbReference>
<proteinExistence type="predicted"/>
<keyword evidence="4 7" id="KW-0812">Transmembrane</keyword>
<dbReference type="InterPro" id="IPR051125">
    <property type="entry name" value="ABC-4/HrtB_transporter"/>
</dbReference>
<evidence type="ECO:0000313" key="10">
    <source>
        <dbReference type="EMBL" id="MDC8014086.1"/>
    </source>
</evidence>
<evidence type="ECO:0000259" key="8">
    <source>
        <dbReference type="Pfam" id="PF02687"/>
    </source>
</evidence>
<protein>
    <submittedName>
        <fullName evidence="10">ABC transporter permease</fullName>
    </submittedName>
</protein>
<dbReference type="PANTHER" id="PTHR43738:SF1">
    <property type="entry name" value="HEMIN TRANSPORT SYSTEM PERMEASE PROTEIN HRTB-RELATED"/>
    <property type="match status" value="1"/>
</dbReference>
<feature type="domain" description="ABC3 transporter permease C-terminal" evidence="8">
    <location>
        <begin position="275"/>
        <end position="387"/>
    </location>
</feature>
<dbReference type="InterPro" id="IPR003838">
    <property type="entry name" value="ABC3_permease_C"/>
</dbReference>
<comment type="caution">
    <text evidence="10">The sequence shown here is derived from an EMBL/GenBank/DDBJ whole genome shotgun (WGS) entry which is preliminary data.</text>
</comment>
<keyword evidence="2" id="KW-0813">Transport</keyword>
<evidence type="ECO:0000259" key="9">
    <source>
        <dbReference type="Pfam" id="PF12704"/>
    </source>
</evidence>
<keyword evidence="3" id="KW-1003">Cell membrane</keyword>
<dbReference type="EMBL" id="JAOVZO020000018">
    <property type="protein sequence ID" value="MDC8014086.1"/>
    <property type="molecule type" value="Genomic_DNA"/>
</dbReference>
<feature type="transmembrane region" description="Helical" evidence="7">
    <location>
        <begin position="35"/>
        <end position="59"/>
    </location>
</feature>
<dbReference type="Proteomes" id="UP001139971">
    <property type="component" value="Unassembled WGS sequence"/>
</dbReference>
<dbReference type="RefSeq" id="WP_263541728.1">
    <property type="nucleotide sequence ID" value="NZ_JAOVZO020000018.1"/>
</dbReference>
<comment type="subcellular location">
    <subcellularLocation>
        <location evidence="1">Cell membrane</location>
        <topology evidence="1">Multi-pass membrane protein</topology>
    </subcellularLocation>
</comment>
<organism evidence="10 11">
    <name type="scientific">Tahibacter soli</name>
    <dbReference type="NCBI Taxonomy" id="2983605"/>
    <lineage>
        <taxon>Bacteria</taxon>
        <taxon>Pseudomonadati</taxon>
        <taxon>Pseudomonadota</taxon>
        <taxon>Gammaproteobacteria</taxon>
        <taxon>Lysobacterales</taxon>
        <taxon>Rhodanobacteraceae</taxon>
        <taxon>Tahibacter</taxon>
    </lineage>
</organism>
<gene>
    <name evidence="10" type="ORF">OD750_016195</name>
</gene>
<dbReference type="InterPro" id="IPR025857">
    <property type="entry name" value="MacB_PCD"/>
</dbReference>
<dbReference type="InterPro" id="IPR005891">
    <property type="entry name" value="DevC"/>
</dbReference>
<feature type="transmembrane region" description="Helical" evidence="7">
    <location>
        <begin position="272"/>
        <end position="294"/>
    </location>
</feature>
<dbReference type="Pfam" id="PF12704">
    <property type="entry name" value="MacB_PCD"/>
    <property type="match status" value="1"/>
</dbReference>
<feature type="domain" description="MacB-like periplasmic core" evidence="9">
    <location>
        <begin position="36"/>
        <end position="242"/>
    </location>
</feature>
<feature type="transmembrane region" description="Helical" evidence="7">
    <location>
        <begin position="315"/>
        <end position="338"/>
    </location>
</feature>
<evidence type="ECO:0000256" key="5">
    <source>
        <dbReference type="ARBA" id="ARBA00022989"/>
    </source>
</evidence>
<evidence type="ECO:0000256" key="3">
    <source>
        <dbReference type="ARBA" id="ARBA00022475"/>
    </source>
</evidence>
<reference evidence="10" key="1">
    <citation type="submission" date="2023-02" db="EMBL/GenBank/DDBJ databases">
        <title>Tahibacter soli sp. nov. isolated from soil.</title>
        <authorList>
            <person name="Baek J.H."/>
            <person name="Lee J.K."/>
            <person name="Choi D.G."/>
            <person name="Jeon C.O."/>
        </authorList>
    </citation>
    <scope>NUCLEOTIDE SEQUENCE</scope>
    <source>
        <strain evidence="10">BL</strain>
    </source>
</reference>
<evidence type="ECO:0000256" key="2">
    <source>
        <dbReference type="ARBA" id="ARBA00022448"/>
    </source>
</evidence>
<name>A0A9X3YNR3_9GAMM</name>